<comment type="caution">
    <text evidence="1">The sequence shown here is derived from an EMBL/GenBank/DDBJ whole genome shotgun (WGS) entry which is preliminary data.</text>
</comment>
<evidence type="ECO:0000313" key="2">
    <source>
        <dbReference type="Proteomes" id="UP000557717"/>
    </source>
</evidence>
<name>A0A840VI70_9BACT</name>
<organism evidence="1 2">
    <name type="scientific">Haloferula luteola</name>
    <dbReference type="NCBI Taxonomy" id="595692"/>
    <lineage>
        <taxon>Bacteria</taxon>
        <taxon>Pseudomonadati</taxon>
        <taxon>Verrucomicrobiota</taxon>
        <taxon>Verrucomicrobiia</taxon>
        <taxon>Verrucomicrobiales</taxon>
        <taxon>Verrucomicrobiaceae</taxon>
        <taxon>Haloferula</taxon>
    </lineage>
</organism>
<dbReference type="EMBL" id="JACHFD010000027">
    <property type="protein sequence ID" value="MBB5353479.1"/>
    <property type="molecule type" value="Genomic_DNA"/>
</dbReference>
<evidence type="ECO:0000313" key="1">
    <source>
        <dbReference type="EMBL" id="MBB5353479.1"/>
    </source>
</evidence>
<keyword evidence="2" id="KW-1185">Reference proteome</keyword>
<gene>
    <name evidence="1" type="ORF">HNR46_003740</name>
</gene>
<protein>
    <submittedName>
        <fullName evidence="1">Uncharacterized protein</fullName>
    </submittedName>
</protein>
<proteinExistence type="predicted"/>
<sequence>MAIVGGADRDRFRAAKLSGIRVSHSLIHLRLASTSPDAFLFDESRMGPR</sequence>
<dbReference type="AlphaFoldDB" id="A0A840VI70"/>
<dbReference type="Proteomes" id="UP000557717">
    <property type="component" value="Unassembled WGS sequence"/>
</dbReference>
<accession>A0A840VI70</accession>
<reference evidence="1 2" key="1">
    <citation type="submission" date="2020-08" db="EMBL/GenBank/DDBJ databases">
        <title>Genomic Encyclopedia of Type Strains, Phase IV (KMG-IV): sequencing the most valuable type-strain genomes for metagenomic binning, comparative biology and taxonomic classification.</title>
        <authorList>
            <person name="Goeker M."/>
        </authorList>
    </citation>
    <scope>NUCLEOTIDE SEQUENCE [LARGE SCALE GENOMIC DNA]</scope>
    <source>
        <strain evidence="1 2">YC6886</strain>
    </source>
</reference>